<proteinExistence type="predicted"/>
<sequence>MQLSSKFVGVVLVACGGLMGFQAQAATQSRQIALIAPNFCQLTLPTTSSPIRNRATGVRNEGTTSTYVTCAFPSGEGRTAGGSSNNEIWLYVASLDGVSHDVSCTGVASDGFFNLTYVSKTITALTTKSGGYGIWEPGDFGGTTTIPDYGQFSVTCLLPPQTAITSGYVTSTTNVGT</sequence>
<name>B8PZV8_9BACT</name>
<feature type="signal peptide" evidence="1">
    <location>
        <begin position="1"/>
        <end position="25"/>
    </location>
</feature>
<keyword evidence="1" id="KW-0732">Signal</keyword>
<dbReference type="EMBL" id="EU333168">
    <property type="protein sequence ID" value="ACA34416.1"/>
    <property type="molecule type" value="Genomic_DNA"/>
</dbReference>
<evidence type="ECO:0000256" key="1">
    <source>
        <dbReference type="SAM" id="SignalP"/>
    </source>
</evidence>
<protein>
    <submittedName>
        <fullName evidence="2">Uncharacterized protein</fullName>
    </submittedName>
</protein>
<accession>B8PZV8</accession>
<feature type="chain" id="PRO_5002877361" evidence="1">
    <location>
        <begin position="26"/>
        <end position="177"/>
    </location>
</feature>
<organism evidence="2">
    <name type="scientific">uncultured bacterium pTW2</name>
    <dbReference type="NCBI Taxonomy" id="504464"/>
    <lineage>
        <taxon>Bacteria</taxon>
        <taxon>Candidatus Dojkabacteria</taxon>
        <taxon>environmental samples</taxon>
    </lineage>
</organism>
<reference evidence="2" key="1">
    <citation type="journal article" date="2009" name="Appl. Environ. Microbiol.">
        <title>Isolation and characterization of metalloproteases with a novel domain structure by construction and screening of metagenomic libraries.</title>
        <authorList>
            <person name="Waschkowitz T."/>
            <person name="Rockstroh S."/>
            <person name="Daniel R."/>
        </authorList>
    </citation>
    <scope>NUCLEOTIDE SEQUENCE</scope>
</reference>
<dbReference type="AlphaFoldDB" id="B8PZV8"/>
<evidence type="ECO:0000313" key="2">
    <source>
        <dbReference type="EMBL" id="ACA34416.1"/>
    </source>
</evidence>